<dbReference type="AlphaFoldDB" id="A0A0V0RGB0"/>
<comment type="caution">
    <text evidence="1">The sequence shown here is derived from an EMBL/GenBank/DDBJ whole genome shotgun (WGS) entry which is preliminary data.</text>
</comment>
<accession>A0A0V0RGB0</accession>
<dbReference type="EMBL" id="JYDL01000195">
    <property type="protein sequence ID" value="KRX13539.1"/>
    <property type="molecule type" value="Genomic_DNA"/>
</dbReference>
<dbReference type="Proteomes" id="UP000054630">
    <property type="component" value="Unassembled WGS sequence"/>
</dbReference>
<gene>
    <name evidence="1" type="ORF">T07_4659</name>
</gene>
<name>A0A0V0RGB0_9BILA</name>
<keyword evidence="2" id="KW-1185">Reference proteome</keyword>
<protein>
    <submittedName>
        <fullName evidence="1">Uncharacterized protein</fullName>
    </submittedName>
</protein>
<evidence type="ECO:0000313" key="2">
    <source>
        <dbReference type="Proteomes" id="UP000054630"/>
    </source>
</evidence>
<organism evidence="1 2">
    <name type="scientific">Trichinella nelsoni</name>
    <dbReference type="NCBI Taxonomy" id="6336"/>
    <lineage>
        <taxon>Eukaryota</taxon>
        <taxon>Metazoa</taxon>
        <taxon>Ecdysozoa</taxon>
        <taxon>Nematoda</taxon>
        <taxon>Enoplea</taxon>
        <taxon>Dorylaimia</taxon>
        <taxon>Trichinellida</taxon>
        <taxon>Trichinellidae</taxon>
        <taxon>Trichinella</taxon>
    </lineage>
</organism>
<sequence>MPVIQNLNIVDVHLPFDQKPTQPASLESPVPVFESVTIHLTGLQRNHQYRKWMKEYAVQRGKYVLYCVA</sequence>
<proteinExistence type="predicted"/>
<dbReference type="OrthoDB" id="5924310at2759"/>
<reference evidence="1 2" key="1">
    <citation type="submission" date="2015-01" db="EMBL/GenBank/DDBJ databases">
        <title>Evolution of Trichinella species and genotypes.</title>
        <authorList>
            <person name="Korhonen P.K."/>
            <person name="Edoardo P."/>
            <person name="Giuseppe L.R."/>
            <person name="Gasser R.B."/>
        </authorList>
    </citation>
    <scope>NUCLEOTIDE SEQUENCE [LARGE SCALE GENOMIC DNA]</scope>
    <source>
        <strain evidence="1">ISS37</strain>
    </source>
</reference>
<evidence type="ECO:0000313" key="1">
    <source>
        <dbReference type="EMBL" id="KRX13539.1"/>
    </source>
</evidence>